<dbReference type="PANTHER" id="PTHR38697:SF1">
    <property type="entry name" value="NUCLEAR PORE COMPLEX PROTEIN SIMILAR TO S. CEREVISIAE NUP2 (EUROFUNG)"/>
    <property type="match status" value="1"/>
</dbReference>
<dbReference type="OrthoDB" id="185618at2759"/>
<dbReference type="PANTHER" id="PTHR38697">
    <property type="entry name" value="NUCLEAR PORE COMPLEX PROTEIN SIMILAR TO S. CEREVISIAE NUP2 (EUROFUNG)"/>
    <property type="match status" value="1"/>
</dbReference>
<feature type="compositionally biased region" description="Low complexity" evidence="8">
    <location>
        <begin position="137"/>
        <end position="163"/>
    </location>
</feature>
<evidence type="ECO:0000256" key="7">
    <source>
        <dbReference type="ARBA" id="ARBA00023242"/>
    </source>
</evidence>
<dbReference type="RefSeq" id="XP_027612076.1">
    <property type="nucleotide sequence ID" value="XM_027756275.1"/>
</dbReference>
<feature type="region of interest" description="Disordered" evidence="8">
    <location>
        <begin position="393"/>
        <end position="557"/>
    </location>
</feature>
<evidence type="ECO:0000256" key="6">
    <source>
        <dbReference type="ARBA" id="ARBA00023132"/>
    </source>
</evidence>
<feature type="compositionally biased region" description="Low complexity" evidence="8">
    <location>
        <begin position="69"/>
        <end position="79"/>
    </location>
</feature>
<dbReference type="GO" id="GO:0015031">
    <property type="term" value="P:protein transport"/>
    <property type="evidence" value="ECO:0007669"/>
    <property type="project" value="UniProtKB-KW"/>
</dbReference>
<dbReference type="InterPro" id="IPR011993">
    <property type="entry name" value="PH-like_dom_sf"/>
</dbReference>
<dbReference type="STRING" id="139825.A0A401GGD2"/>
<evidence type="ECO:0000256" key="2">
    <source>
        <dbReference type="ARBA" id="ARBA00022448"/>
    </source>
</evidence>
<dbReference type="PROSITE" id="PS50196">
    <property type="entry name" value="RANBD1"/>
    <property type="match status" value="1"/>
</dbReference>
<feature type="compositionally biased region" description="Low complexity" evidence="8">
    <location>
        <begin position="330"/>
        <end position="345"/>
    </location>
</feature>
<evidence type="ECO:0000256" key="1">
    <source>
        <dbReference type="ARBA" id="ARBA00004567"/>
    </source>
</evidence>
<evidence type="ECO:0000256" key="5">
    <source>
        <dbReference type="ARBA" id="ARBA00023010"/>
    </source>
</evidence>
<keyword evidence="2" id="KW-0813">Transport</keyword>
<accession>A0A401GGD2</accession>
<gene>
    <name evidence="10" type="ORF">SCP_0308890</name>
</gene>
<feature type="region of interest" description="Disordered" evidence="8">
    <location>
        <begin position="137"/>
        <end position="168"/>
    </location>
</feature>
<keyword evidence="4" id="KW-0653">Protein transport</keyword>
<keyword evidence="5" id="KW-0811">Translocation</keyword>
<organism evidence="10 11">
    <name type="scientific">Sparassis crispa</name>
    <dbReference type="NCBI Taxonomy" id="139825"/>
    <lineage>
        <taxon>Eukaryota</taxon>
        <taxon>Fungi</taxon>
        <taxon>Dikarya</taxon>
        <taxon>Basidiomycota</taxon>
        <taxon>Agaricomycotina</taxon>
        <taxon>Agaricomycetes</taxon>
        <taxon>Polyporales</taxon>
        <taxon>Sparassidaceae</taxon>
        <taxon>Sparassis</taxon>
    </lineage>
</organism>
<feature type="region of interest" description="Disordered" evidence="8">
    <location>
        <begin position="1"/>
        <end position="34"/>
    </location>
</feature>
<sequence length="667" mass="68879">MKRGAEKQISKDDADDDDVEEVPPPEGFRKADESVLATRKIKALPKRSLAGSAATSPSPSAPPTPEPFSTPKFPGFSGFGGAASNSAPFTFTASPILSDSPKPQAVPTTTAFSSYSSAFGTTASTSFPTAAASASPATKASGFMSGSSSAPPSQPTLPSSPSSDAEDEEFRAEVKLLVNFRGLNISFLSAVSKAIEDDPFTDVADLAELYKSYRVSVQTEYDAKVKEIHGLDTVAGASAGPSSAEATFASKPSSVTPPVTSLSQKEPTSMPTPPESFAGFKPLSDSASSWNTTSAKREGAGTTPPTALSFASPTHSPDAQSSSGPAPPKSAFVFGSSGSSPSFSATPEQPTFTFNPAPSSPSKGDTSSSSISAFFGATSSPSAFSSNLFAKRADEKDREVGTGSLFGGPSVFGTPEKSAPGSSNSALTFGSGSPSRPSVFNGLSKSSGSIGNPVGFGFGSPPRSPDLEASASTSTSTSTAKLPGFFLAPPQTAETSRSSSLEAQPSTGSIGSMEGTPAPDTEGEGAEPAQILMSSSSSVHDLEGEGEENEEATHEVRSKVFKMVKDKDGKDKWSDMGVGILRLKRNKLTGARRMLLRNTSTGKVTINFKLYSGMNASAKRNMVSFIGHDEGTATPFRVRTKTEDQASALKLALDREIEFVRAKSDTP</sequence>
<dbReference type="GO" id="GO:0051028">
    <property type="term" value="P:mRNA transport"/>
    <property type="evidence" value="ECO:0007669"/>
    <property type="project" value="UniProtKB-KW"/>
</dbReference>
<dbReference type="InterPro" id="IPR015007">
    <property type="entry name" value="NUP2/50/61"/>
</dbReference>
<evidence type="ECO:0000256" key="4">
    <source>
        <dbReference type="ARBA" id="ARBA00022927"/>
    </source>
</evidence>
<feature type="compositionally biased region" description="Polar residues" evidence="8">
    <location>
        <begin position="285"/>
        <end position="294"/>
    </location>
</feature>
<dbReference type="Pfam" id="PF08911">
    <property type="entry name" value="NUP50"/>
    <property type="match status" value="1"/>
</dbReference>
<feature type="compositionally biased region" description="Low complexity" evidence="8">
    <location>
        <begin position="237"/>
        <end position="261"/>
    </location>
</feature>
<comment type="caution">
    <text evidence="10">The sequence shown here is derived from an EMBL/GenBank/DDBJ whole genome shotgun (WGS) entry which is preliminary data.</text>
</comment>
<dbReference type="SMART" id="SM00160">
    <property type="entry name" value="RanBD"/>
    <property type="match status" value="1"/>
</dbReference>
<feature type="compositionally biased region" description="Pro residues" evidence="8">
    <location>
        <begin position="59"/>
        <end position="68"/>
    </location>
</feature>
<evidence type="ECO:0000256" key="3">
    <source>
        <dbReference type="ARBA" id="ARBA00022816"/>
    </source>
</evidence>
<keyword evidence="7" id="KW-0539">Nucleus</keyword>
<feature type="region of interest" description="Disordered" evidence="8">
    <location>
        <begin position="237"/>
        <end position="372"/>
    </location>
</feature>
<keyword evidence="6" id="KW-0906">Nuclear pore complex</keyword>
<feature type="region of interest" description="Disordered" evidence="8">
    <location>
        <begin position="90"/>
        <end position="109"/>
    </location>
</feature>
<protein>
    <recommendedName>
        <fullName evidence="9">RanBD1 domain-containing protein</fullName>
    </recommendedName>
</protein>
<evidence type="ECO:0000259" key="9">
    <source>
        <dbReference type="PROSITE" id="PS50196"/>
    </source>
</evidence>
<feature type="compositionally biased region" description="Basic and acidic residues" evidence="8">
    <location>
        <begin position="1"/>
        <end position="12"/>
    </location>
</feature>
<dbReference type="GeneID" id="38778080"/>
<feature type="compositionally biased region" description="Polar residues" evidence="8">
    <location>
        <begin position="303"/>
        <end position="324"/>
    </location>
</feature>
<evidence type="ECO:0000313" key="11">
    <source>
        <dbReference type="Proteomes" id="UP000287166"/>
    </source>
</evidence>
<name>A0A401GGD2_9APHY</name>
<evidence type="ECO:0000313" key="10">
    <source>
        <dbReference type="EMBL" id="GBE81163.1"/>
    </source>
</evidence>
<dbReference type="Pfam" id="PF00638">
    <property type="entry name" value="Ran_BP1"/>
    <property type="match status" value="1"/>
</dbReference>
<evidence type="ECO:0000256" key="8">
    <source>
        <dbReference type="SAM" id="MobiDB-lite"/>
    </source>
</evidence>
<feature type="compositionally biased region" description="Low complexity" evidence="8">
    <location>
        <begin position="360"/>
        <end position="372"/>
    </location>
</feature>
<feature type="compositionally biased region" description="Polar residues" evidence="8">
    <location>
        <begin position="346"/>
        <end position="357"/>
    </location>
</feature>
<dbReference type="InterPro" id="IPR000156">
    <property type="entry name" value="Ran_bind_dom"/>
</dbReference>
<feature type="domain" description="RanBD1" evidence="9">
    <location>
        <begin position="546"/>
        <end position="615"/>
    </location>
</feature>
<feature type="region of interest" description="Disordered" evidence="8">
    <location>
        <begin position="46"/>
        <end position="79"/>
    </location>
</feature>
<dbReference type="EMBL" id="BFAD01000003">
    <property type="protein sequence ID" value="GBE81163.1"/>
    <property type="molecule type" value="Genomic_DNA"/>
</dbReference>
<feature type="compositionally biased region" description="Polar residues" evidence="8">
    <location>
        <begin position="420"/>
        <end position="450"/>
    </location>
</feature>
<feature type="compositionally biased region" description="Acidic residues" evidence="8">
    <location>
        <begin position="13"/>
        <end position="23"/>
    </location>
</feature>
<dbReference type="Gene3D" id="2.30.29.30">
    <property type="entry name" value="Pleckstrin-homology domain (PH domain)/Phosphotyrosine-binding domain (PTB)"/>
    <property type="match status" value="1"/>
</dbReference>
<keyword evidence="3" id="KW-0509">mRNA transport</keyword>
<dbReference type="GO" id="GO:0005643">
    <property type="term" value="C:nuclear pore"/>
    <property type="evidence" value="ECO:0007669"/>
    <property type="project" value="UniProtKB-SubCell"/>
</dbReference>
<feature type="compositionally biased region" description="Polar residues" evidence="8">
    <location>
        <begin position="492"/>
        <end position="510"/>
    </location>
</feature>
<dbReference type="Proteomes" id="UP000287166">
    <property type="component" value="Unassembled WGS sequence"/>
</dbReference>
<feature type="compositionally biased region" description="Low complexity" evidence="8">
    <location>
        <begin position="469"/>
        <end position="480"/>
    </location>
</feature>
<dbReference type="InParanoid" id="A0A401GGD2"/>
<reference evidence="10 11" key="1">
    <citation type="journal article" date="2018" name="Sci. Rep.">
        <title>Genome sequence of the cauliflower mushroom Sparassis crispa (Hanabiratake) and its association with beneficial usage.</title>
        <authorList>
            <person name="Kiyama R."/>
            <person name="Furutani Y."/>
            <person name="Kawaguchi K."/>
            <person name="Nakanishi T."/>
        </authorList>
    </citation>
    <scope>NUCLEOTIDE SEQUENCE [LARGE SCALE GENOMIC DNA]</scope>
</reference>
<proteinExistence type="predicted"/>
<keyword evidence="11" id="KW-1185">Reference proteome</keyword>
<dbReference type="FunCoup" id="A0A401GGD2">
    <property type="interactions" value="120"/>
</dbReference>
<comment type="subcellular location">
    <subcellularLocation>
        <location evidence="1">Nucleus</location>
        <location evidence="1">Nuclear pore complex</location>
    </subcellularLocation>
</comment>
<dbReference type="AlphaFoldDB" id="A0A401GGD2"/>
<dbReference type="InterPro" id="IPR053074">
    <property type="entry name" value="NPC_Nucleoporin"/>
</dbReference>
<dbReference type="SUPFAM" id="SSF50729">
    <property type="entry name" value="PH domain-like"/>
    <property type="match status" value="1"/>
</dbReference>
<dbReference type="CDD" id="cd13170">
    <property type="entry name" value="RanBD_NUP50"/>
    <property type="match status" value="1"/>
</dbReference>